<keyword evidence="8" id="KW-1003">Cell membrane</keyword>
<dbReference type="EMBL" id="AE006470">
    <property type="protein sequence ID" value="AAM71479.1"/>
    <property type="molecule type" value="Genomic_DNA"/>
</dbReference>
<dbReference type="OrthoDB" id="9799199at2"/>
<comment type="catalytic activity">
    <reaction evidence="1 18">
        <text>a 1,2-diacyl-sn-glycero-3-phosphate + CTP + H(+) = a CDP-1,2-diacyl-sn-glycerol + diphosphate</text>
        <dbReference type="Rhea" id="RHEA:16229"/>
        <dbReference type="ChEBI" id="CHEBI:15378"/>
        <dbReference type="ChEBI" id="CHEBI:33019"/>
        <dbReference type="ChEBI" id="CHEBI:37563"/>
        <dbReference type="ChEBI" id="CHEBI:58332"/>
        <dbReference type="ChEBI" id="CHEBI:58608"/>
        <dbReference type="EC" id="2.7.7.41"/>
    </reaction>
</comment>
<sequence length="273" mass="29867">MLMQSNLMQRVAVAIVGIPLLLWLNMQGGLYFLGLVLALSLMATWEFWRLATHRAHPPSVVILLPLTAFVQLDFYYGFIGYWEAILAVVMLLYVLEIWRNQGSQFMNLGATLVGLLYVNLSFGALLRLRLSETTGEGSGEALVLLMLLCVWAADIFAYFGGRGFGGKFIKKRLFARISPKKTWEGYLAGIAGSALAAWACSAYISGCPDGRAIPAGLLIGVVAPAGDLLESMFKRDAGVKDSSGVIPGHGGVLDRFDTVMFVSPLLYFLVHHW</sequence>
<dbReference type="GO" id="GO:0016024">
    <property type="term" value="P:CDP-diacylglycerol biosynthetic process"/>
    <property type="evidence" value="ECO:0007669"/>
    <property type="project" value="UniProtKB-UniPathway"/>
</dbReference>
<keyword evidence="11 18" id="KW-0812">Transmembrane</keyword>
<feature type="transmembrane region" description="Helical" evidence="19">
    <location>
        <begin position="141"/>
        <end position="164"/>
    </location>
</feature>
<keyword evidence="16" id="KW-0594">Phospholipid biosynthesis</keyword>
<name>Q8KFT9_CHLTE</name>
<dbReference type="KEGG" id="cte:CT0233"/>
<feature type="transmembrane region" description="Helical" evidence="19">
    <location>
        <begin position="7"/>
        <end position="24"/>
    </location>
</feature>
<evidence type="ECO:0000256" key="18">
    <source>
        <dbReference type="RuleBase" id="RU003938"/>
    </source>
</evidence>
<evidence type="ECO:0000256" key="14">
    <source>
        <dbReference type="ARBA" id="ARBA00023098"/>
    </source>
</evidence>
<dbReference type="Pfam" id="PF01148">
    <property type="entry name" value="CTP_transf_1"/>
    <property type="match status" value="1"/>
</dbReference>
<dbReference type="PANTHER" id="PTHR46382">
    <property type="entry name" value="PHOSPHATIDATE CYTIDYLYLTRANSFERASE"/>
    <property type="match status" value="1"/>
</dbReference>
<comment type="similarity">
    <text evidence="5 18">Belongs to the CDS family.</text>
</comment>
<keyword evidence="13 19" id="KW-1133">Transmembrane helix</keyword>
<dbReference type="Proteomes" id="UP000001007">
    <property type="component" value="Chromosome"/>
</dbReference>
<evidence type="ECO:0000256" key="16">
    <source>
        <dbReference type="ARBA" id="ARBA00023209"/>
    </source>
</evidence>
<dbReference type="GO" id="GO:0005886">
    <property type="term" value="C:plasma membrane"/>
    <property type="evidence" value="ECO:0007669"/>
    <property type="project" value="UniProtKB-SubCell"/>
</dbReference>
<evidence type="ECO:0000256" key="12">
    <source>
        <dbReference type="ARBA" id="ARBA00022695"/>
    </source>
</evidence>
<evidence type="ECO:0000256" key="2">
    <source>
        <dbReference type="ARBA" id="ARBA00004651"/>
    </source>
</evidence>
<evidence type="ECO:0000256" key="11">
    <source>
        <dbReference type="ARBA" id="ARBA00022692"/>
    </source>
</evidence>
<dbReference type="UniPathway" id="UPA00557">
    <property type="reaction ID" value="UER00614"/>
</dbReference>
<feature type="transmembrane region" description="Helical" evidence="19">
    <location>
        <begin position="78"/>
        <end position="98"/>
    </location>
</feature>
<dbReference type="STRING" id="194439.CT0233"/>
<evidence type="ECO:0000256" key="4">
    <source>
        <dbReference type="ARBA" id="ARBA00005189"/>
    </source>
</evidence>
<comment type="pathway">
    <text evidence="4">Lipid metabolism.</text>
</comment>
<evidence type="ECO:0000256" key="3">
    <source>
        <dbReference type="ARBA" id="ARBA00005119"/>
    </source>
</evidence>
<dbReference type="PANTHER" id="PTHR46382:SF1">
    <property type="entry name" value="PHOSPHATIDATE CYTIDYLYLTRANSFERASE"/>
    <property type="match status" value="1"/>
</dbReference>
<dbReference type="AlphaFoldDB" id="Q8KFT9"/>
<evidence type="ECO:0000256" key="19">
    <source>
        <dbReference type="SAM" id="Phobius"/>
    </source>
</evidence>
<comment type="pathway">
    <text evidence="3 18">Phospholipid metabolism; CDP-diacylglycerol biosynthesis; CDP-diacylglycerol from sn-glycerol 3-phosphate: step 3/3.</text>
</comment>
<protein>
    <recommendedName>
        <fullName evidence="7 18">Phosphatidate cytidylyltransferase</fullName>
        <ecNumber evidence="6 18">2.7.7.41</ecNumber>
    </recommendedName>
</protein>
<evidence type="ECO:0000256" key="17">
    <source>
        <dbReference type="ARBA" id="ARBA00023264"/>
    </source>
</evidence>
<evidence type="ECO:0000256" key="9">
    <source>
        <dbReference type="ARBA" id="ARBA00022516"/>
    </source>
</evidence>
<dbReference type="PROSITE" id="PS01315">
    <property type="entry name" value="CDS"/>
    <property type="match status" value="1"/>
</dbReference>
<proteinExistence type="inferred from homology"/>
<dbReference type="eggNOG" id="COG4589">
    <property type="taxonomic scope" value="Bacteria"/>
</dbReference>
<evidence type="ECO:0000313" key="20">
    <source>
        <dbReference type="EMBL" id="AAM71479.1"/>
    </source>
</evidence>
<dbReference type="HOGENOM" id="CLU_037294_3_2_10"/>
<dbReference type="GO" id="GO:0004605">
    <property type="term" value="F:phosphatidate cytidylyltransferase activity"/>
    <property type="evidence" value="ECO:0007669"/>
    <property type="project" value="UniProtKB-EC"/>
</dbReference>
<evidence type="ECO:0000256" key="7">
    <source>
        <dbReference type="ARBA" id="ARBA00019373"/>
    </source>
</evidence>
<dbReference type="EnsemblBacteria" id="AAM71479">
    <property type="protein sequence ID" value="AAM71479"/>
    <property type="gene ID" value="CT0233"/>
</dbReference>
<keyword evidence="9" id="KW-0444">Lipid biosynthesis</keyword>
<keyword evidence="21" id="KW-1185">Reference proteome</keyword>
<evidence type="ECO:0000256" key="6">
    <source>
        <dbReference type="ARBA" id="ARBA00012487"/>
    </source>
</evidence>
<reference evidence="20 21" key="1">
    <citation type="journal article" date="2002" name="Proc. Natl. Acad. Sci. U.S.A.">
        <title>The complete genome sequence of Chlorobium tepidum TLS, a photosynthetic, anaerobic, green-sulfur bacterium.</title>
        <authorList>
            <person name="Eisen J.A."/>
            <person name="Nelson K.E."/>
            <person name="Paulsen I.T."/>
            <person name="Heidelberg J.F."/>
            <person name="Wu M."/>
            <person name="Dodson R.J."/>
            <person name="Deboy R."/>
            <person name="Gwinn M.L."/>
            <person name="Nelson W.C."/>
            <person name="Haft D.H."/>
            <person name="Hickey E.K."/>
            <person name="Peterson J.D."/>
            <person name="Durkin A.S."/>
            <person name="Kolonay J.L."/>
            <person name="Yang F."/>
            <person name="Holt I."/>
            <person name="Umayam L.A."/>
            <person name="Mason T."/>
            <person name="Brenner M."/>
            <person name="Shea T.P."/>
            <person name="Parksey D."/>
            <person name="Nierman W.C."/>
            <person name="Feldblyum T.V."/>
            <person name="Hansen C.L."/>
            <person name="Craven M.B."/>
            <person name="Radune D."/>
            <person name="Vamathevan J."/>
            <person name="Khouri H."/>
            <person name="White O."/>
            <person name="Gruber T.M."/>
            <person name="Ketchum K.A."/>
            <person name="Venter J.C."/>
            <person name="Tettelin H."/>
            <person name="Bryant D.A."/>
            <person name="Fraser C.M."/>
        </authorList>
    </citation>
    <scope>NUCLEOTIDE SEQUENCE [LARGE SCALE GENOMIC DNA]</scope>
    <source>
        <strain evidence="21">ATCC 49652 / DSM 12025 / NBRC 103806 / TLS</strain>
    </source>
</reference>
<evidence type="ECO:0000256" key="15">
    <source>
        <dbReference type="ARBA" id="ARBA00023136"/>
    </source>
</evidence>
<evidence type="ECO:0000256" key="8">
    <source>
        <dbReference type="ARBA" id="ARBA00022475"/>
    </source>
</evidence>
<keyword evidence="14" id="KW-0443">Lipid metabolism</keyword>
<gene>
    <name evidence="20" type="primary">cdsA</name>
    <name evidence="20" type="ordered locus">CT0233</name>
</gene>
<evidence type="ECO:0000256" key="5">
    <source>
        <dbReference type="ARBA" id="ARBA00010185"/>
    </source>
</evidence>
<evidence type="ECO:0000313" key="21">
    <source>
        <dbReference type="Proteomes" id="UP000001007"/>
    </source>
</evidence>
<dbReference type="PATRIC" id="fig|194439.7.peg.224"/>
<organism evidence="20 21">
    <name type="scientific">Chlorobaculum tepidum (strain ATCC 49652 / DSM 12025 / NBRC 103806 / TLS)</name>
    <name type="common">Chlorobium tepidum</name>
    <dbReference type="NCBI Taxonomy" id="194439"/>
    <lineage>
        <taxon>Bacteria</taxon>
        <taxon>Pseudomonadati</taxon>
        <taxon>Chlorobiota</taxon>
        <taxon>Chlorobiia</taxon>
        <taxon>Chlorobiales</taxon>
        <taxon>Chlorobiaceae</taxon>
        <taxon>Chlorobaculum</taxon>
    </lineage>
</organism>
<keyword evidence="17" id="KW-1208">Phospholipid metabolism</keyword>
<accession>Q8KFT9</accession>
<evidence type="ECO:0000256" key="1">
    <source>
        <dbReference type="ARBA" id="ARBA00001698"/>
    </source>
</evidence>
<keyword evidence="12 18" id="KW-0548">Nucleotidyltransferase</keyword>
<evidence type="ECO:0000256" key="10">
    <source>
        <dbReference type="ARBA" id="ARBA00022679"/>
    </source>
</evidence>
<keyword evidence="10 18" id="KW-0808">Transferase</keyword>
<evidence type="ECO:0000256" key="13">
    <source>
        <dbReference type="ARBA" id="ARBA00022989"/>
    </source>
</evidence>
<dbReference type="EC" id="2.7.7.41" evidence="6 18"/>
<feature type="transmembrane region" description="Helical" evidence="19">
    <location>
        <begin position="185"/>
        <end position="206"/>
    </location>
</feature>
<comment type="subcellular location">
    <subcellularLocation>
        <location evidence="2">Cell membrane</location>
        <topology evidence="2">Multi-pass membrane protein</topology>
    </subcellularLocation>
</comment>
<feature type="transmembrane region" description="Helical" evidence="19">
    <location>
        <begin position="105"/>
        <end position="126"/>
    </location>
</feature>
<keyword evidence="15 19" id="KW-0472">Membrane</keyword>
<dbReference type="InterPro" id="IPR000374">
    <property type="entry name" value="PC_trans"/>
</dbReference>